<evidence type="ECO:0000256" key="4">
    <source>
        <dbReference type="SAM" id="SignalP"/>
    </source>
</evidence>
<dbReference type="PANTHER" id="PTHR40980:SF4">
    <property type="entry name" value="TONB-DEPENDENT RECEPTOR-LIKE BETA-BARREL DOMAIN-CONTAINING PROTEIN"/>
    <property type="match status" value="1"/>
</dbReference>
<evidence type="ECO:0000259" key="5">
    <source>
        <dbReference type="Pfam" id="PF14905"/>
    </source>
</evidence>
<dbReference type="Pfam" id="PF14905">
    <property type="entry name" value="OMP_b-brl_3"/>
    <property type="match status" value="1"/>
</dbReference>
<keyword evidence="4" id="KW-0732">Signal</keyword>
<accession>A0ABX4EGH9</accession>
<keyword evidence="6" id="KW-0675">Receptor</keyword>
<name>A0ABX4EGH9_SEGBR</name>
<comment type="caution">
    <text evidence="6">The sequence shown here is derived from an EMBL/GenBank/DDBJ whole genome shotgun (WGS) entry which is preliminary data.</text>
</comment>
<reference evidence="6 7" key="1">
    <citation type="submission" date="2017-08" db="EMBL/GenBank/DDBJ databases">
        <title>Comparative genomics of non-oral Prevotella species.</title>
        <authorList>
            <person name="Accetto T."/>
            <person name="Nograsek B."/>
            <person name="Avgustin G."/>
        </authorList>
    </citation>
    <scope>NUCLEOTIDE SEQUENCE [LARGE SCALE GENOMIC DNA]</scope>
    <source>
        <strain evidence="6 7">TC1-1</strain>
    </source>
</reference>
<evidence type="ECO:0000256" key="3">
    <source>
        <dbReference type="ARBA" id="ARBA00023237"/>
    </source>
</evidence>
<dbReference type="Gene3D" id="2.40.170.20">
    <property type="entry name" value="TonB-dependent receptor, beta-barrel domain"/>
    <property type="match status" value="1"/>
</dbReference>
<dbReference type="SUPFAM" id="SSF56935">
    <property type="entry name" value="Porins"/>
    <property type="match status" value="1"/>
</dbReference>
<dbReference type="InterPro" id="IPR041700">
    <property type="entry name" value="OMP_b-brl_3"/>
</dbReference>
<dbReference type="EMBL" id="NPJF01000043">
    <property type="protein sequence ID" value="OYP54407.1"/>
    <property type="molecule type" value="Genomic_DNA"/>
</dbReference>
<dbReference type="PANTHER" id="PTHR40980">
    <property type="entry name" value="PLUG DOMAIN-CONTAINING PROTEIN"/>
    <property type="match status" value="1"/>
</dbReference>
<dbReference type="RefSeq" id="WP_094448699.1">
    <property type="nucleotide sequence ID" value="NZ_CP091802.1"/>
</dbReference>
<feature type="domain" description="Outer membrane protein beta-barrel" evidence="5">
    <location>
        <begin position="301"/>
        <end position="696"/>
    </location>
</feature>
<feature type="signal peptide" evidence="4">
    <location>
        <begin position="1"/>
        <end position="18"/>
    </location>
</feature>
<gene>
    <name evidence="6" type="ORF">CIK91_09205</name>
</gene>
<dbReference type="InterPro" id="IPR036942">
    <property type="entry name" value="Beta-barrel_TonB_sf"/>
</dbReference>
<proteinExistence type="predicted"/>
<keyword evidence="3" id="KW-0998">Cell outer membrane</keyword>
<organism evidence="6 7">
    <name type="scientific">Segatella bryantii</name>
    <name type="common">Prevotella bryantii</name>
    <dbReference type="NCBI Taxonomy" id="77095"/>
    <lineage>
        <taxon>Bacteria</taxon>
        <taxon>Pseudomonadati</taxon>
        <taxon>Bacteroidota</taxon>
        <taxon>Bacteroidia</taxon>
        <taxon>Bacteroidales</taxon>
        <taxon>Prevotellaceae</taxon>
        <taxon>Segatella</taxon>
    </lineage>
</organism>
<sequence length="719" mass="81714">MKTFITIYMLCIAVGVQAMPSLNDFDNGDTLRTDTVDYSKSIDLNDVVVVGSKTIITHKPDRIIYLTKNDPFAKGLNGIEVIQRIPRVSYIGDVINVAGKNNVRYILDGRLLETSDAETMMTLKNLRAENIERIELLTVPPSKYPADANVAYISIKKKRDETLGVGGNLDMNLVFKEHLNSSWGAGVKQASKKIDYNVNLNYSNNKVINDLYREYTFADYIKYSQRKNNSKSKVFNVNTILKYRPVSTLEIGTILNVYTERLQSDINDATLDRGTKYLSLTTSPAKPDNAATVTAYCDWMLDSRGKILSLTYNFFNKSTESYSLISTIDDVSEKNISNIGDNKYKINSLKLDATLPFSQFDIEAGGSFTAIKNRTSMEILNKINGDWLRDVTQSNHFDYSENTSALYFTISKHLTPKLFTKAGIRYEHTALKGIQANNDERIKQSYNKLFPSFNIDYNSDRGLGISASYTMGISRPRFMDLNPFRYYTTATDYSAGNAYLSASITHNIELNVSYKGLYAVLYNNKIKDGIGYVTIFNDDNSQYTIPQNHIDYNKYGLYVSYQKNLTNRLNLKLGAEAFYAQSKSGLEVPKLVNVDGWSGKLEGSTDIAFNKNRTFLFSLGYIHMFPYNEEMARYKSIILLNANMRYMLMDGKLQLKLSVNDPFSQNITSMTKVYSTYTEYSRNNVHSRNVSIKLSYLFGGKKIKDVYRDNKETDSNRSF</sequence>
<evidence type="ECO:0000313" key="6">
    <source>
        <dbReference type="EMBL" id="OYP54407.1"/>
    </source>
</evidence>
<keyword evidence="7" id="KW-1185">Reference proteome</keyword>
<evidence type="ECO:0000256" key="2">
    <source>
        <dbReference type="ARBA" id="ARBA00023136"/>
    </source>
</evidence>
<dbReference type="Proteomes" id="UP000216189">
    <property type="component" value="Unassembled WGS sequence"/>
</dbReference>
<evidence type="ECO:0000313" key="7">
    <source>
        <dbReference type="Proteomes" id="UP000216189"/>
    </source>
</evidence>
<keyword evidence="2" id="KW-0472">Membrane</keyword>
<comment type="subcellular location">
    <subcellularLocation>
        <location evidence="1">Cell outer membrane</location>
    </subcellularLocation>
</comment>
<protein>
    <submittedName>
        <fullName evidence="6">TonB-dependent receptor</fullName>
    </submittedName>
</protein>
<evidence type="ECO:0000256" key="1">
    <source>
        <dbReference type="ARBA" id="ARBA00004442"/>
    </source>
</evidence>
<feature type="chain" id="PRO_5045893813" evidence="4">
    <location>
        <begin position="19"/>
        <end position="719"/>
    </location>
</feature>